<feature type="domain" description="ELMO" evidence="2">
    <location>
        <begin position="205"/>
        <end position="357"/>
    </location>
</feature>
<dbReference type="GeneID" id="20081013"/>
<protein>
    <recommendedName>
        <fullName evidence="2">ELMO domain-containing protein</fullName>
    </recommendedName>
</protein>
<dbReference type="PANTHER" id="PTHR12771">
    <property type="entry name" value="ENGULFMENT AND CELL MOTILITY"/>
    <property type="match status" value="1"/>
</dbReference>
<accession>A0A024UEY2</accession>
<dbReference type="OrthoDB" id="9996127at2759"/>
<dbReference type="Pfam" id="PF04727">
    <property type="entry name" value="ELMO_CED12"/>
    <property type="match status" value="1"/>
</dbReference>
<evidence type="ECO:0000259" key="2">
    <source>
        <dbReference type="PROSITE" id="PS51335"/>
    </source>
</evidence>
<dbReference type="AlphaFoldDB" id="A0A024UEY2"/>
<dbReference type="RefSeq" id="XP_008866277.1">
    <property type="nucleotide sequence ID" value="XM_008868055.1"/>
</dbReference>
<proteinExistence type="predicted"/>
<evidence type="ECO:0000313" key="3">
    <source>
        <dbReference type="EMBL" id="ETW04839.1"/>
    </source>
</evidence>
<dbReference type="eggNOG" id="KOG2998">
    <property type="taxonomic scope" value="Eukaryota"/>
</dbReference>
<dbReference type="InterPro" id="IPR006816">
    <property type="entry name" value="ELMO_dom"/>
</dbReference>
<feature type="region of interest" description="Disordered" evidence="1">
    <location>
        <begin position="112"/>
        <end position="139"/>
    </location>
</feature>
<dbReference type="PROSITE" id="PS51335">
    <property type="entry name" value="ELMO"/>
    <property type="match status" value="1"/>
</dbReference>
<organism evidence="3">
    <name type="scientific">Aphanomyces invadans</name>
    <dbReference type="NCBI Taxonomy" id="157072"/>
    <lineage>
        <taxon>Eukaryota</taxon>
        <taxon>Sar</taxon>
        <taxon>Stramenopiles</taxon>
        <taxon>Oomycota</taxon>
        <taxon>Saprolegniomycetes</taxon>
        <taxon>Saprolegniales</taxon>
        <taxon>Verrucalvaceae</taxon>
        <taxon>Aphanomyces</taxon>
    </lineage>
</organism>
<dbReference type="EMBL" id="KI913957">
    <property type="protein sequence ID" value="ETW04839.1"/>
    <property type="molecule type" value="Genomic_DNA"/>
</dbReference>
<dbReference type="PANTHER" id="PTHR12771:SF56">
    <property type="entry name" value="CED-12"/>
    <property type="match status" value="1"/>
</dbReference>
<reference evidence="3" key="1">
    <citation type="submission" date="2013-12" db="EMBL/GenBank/DDBJ databases">
        <title>The Genome Sequence of Aphanomyces invadans NJM9701.</title>
        <authorList>
            <consortium name="The Broad Institute Genomics Platform"/>
            <person name="Russ C."/>
            <person name="Tyler B."/>
            <person name="van West P."/>
            <person name="Dieguez-Uribeondo J."/>
            <person name="Young S.K."/>
            <person name="Zeng Q."/>
            <person name="Gargeya S."/>
            <person name="Fitzgerald M."/>
            <person name="Abouelleil A."/>
            <person name="Alvarado L."/>
            <person name="Chapman S.B."/>
            <person name="Gainer-Dewar J."/>
            <person name="Goldberg J."/>
            <person name="Griggs A."/>
            <person name="Gujja S."/>
            <person name="Hansen M."/>
            <person name="Howarth C."/>
            <person name="Imamovic A."/>
            <person name="Ireland A."/>
            <person name="Larimer J."/>
            <person name="McCowan C."/>
            <person name="Murphy C."/>
            <person name="Pearson M."/>
            <person name="Poon T.W."/>
            <person name="Priest M."/>
            <person name="Roberts A."/>
            <person name="Saif S."/>
            <person name="Shea T."/>
            <person name="Sykes S."/>
            <person name="Wortman J."/>
            <person name="Nusbaum C."/>
            <person name="Birren B."/>
        </authorList>
    </citation>
    <scope>NUCLEOTIDE SEQUENCE [LARGE SCALE GENOMIC DNA]</scope>
    <source>
        <strain evidence="3">NJM9701</strain>
    </source>
</reference>
<sequence>MGGTKFEMRQCRFVFCGAEEDEPFSVLLPVEPSPTLKVVRSHFPFEGRFHFRVQEVTSGGNYVWRDLVDESAVVPDDALLKVLQVSSMPEQYPVYSSQVDNANELEAYQASFRESSGEDASGDYERSSRSKQSSISTTPQLNALWKNTKHHLNKTTAKVWETVEFTAGRYFGSQSGAEKPSAAALQQLAAGSSLSRIYFSDSNREHMDQLRRLWGALAGDAPFARTSPTWIKEGGFPSEDPGATLKSCGVLGLYALAFFTDVHRSASEDMRHGGYPYAMVGLNVASILVEVLDLDSGRFLERDEVYWKVFEDPIGLYELFSVSFHAYDTFWKQSRGGSTAARDRTFQPTPIDLTKQFVCRLLMQSPKTVEDVVTLANMIY</sequence>
<gene>
    <name evidence="3" type="ORF">H310_03963</name>
</gene>
<dbReference type="InterPro" id="IPR050868">
    <property type="entry name" value="ELMO_domain-containing"/>
</dbReference>
<evidence type="ECO:0000256" key="1">
    <source>
        <dbReference type="SAM" id="MobiDB-lite"/>
    </source>
</evidence>
<dbReference type="VEuPathDB" id="FungiDB:H310_03963"/>
<name>A0A024UEY2_9STRA</name>